<accession>A0AAD1WDR8</accession>
<gene>
    <name evidence="5" type="ORF">PECUL_23A048958</name>
</gene>
<keyword evidence="6" id="KW-1185">Reference proteome</keyword>
<dbReference type="InterPro" id="IPR052055">
    <property type="entry name" value="Hepadnavirus_pol/RT"/>
</dbReference>
<sequence>TRLLHMAGLSDLALKSHEFPNLEDSYFFGPSFIQEVKGRYKARRCFSELKKSFPGYKKTFWTEGSPCRSAGASREASHQAQYPHYSGKHKLPGGSRGAHSRGGPASKRTPMHSSKCASSHATKLEGYFFRQMGCKDFSKGFTTSPFKISSLEVCTRQRGEPSARCLPLPRFKSRENRVGRHVHYRMGKSVVPNLQIRWFLEAGSKCEVSERFQQKKKVQDGGFIRSSRLSTGKIFCNRYSQEKRHFLRFRWKGKVWQWTVMVFGLSNAPYTFFRMMKSVIAHVRLKGYMCLHYLDEILFMHPDGEAVASQMDYLASFLQDLGFVVNLQKSVLISTQSTVFLGFVLNTRTMSLGIPQDKWDKLL</sequence>
<feature type="region of interest" description="Disordered" evidence="3">
    <location>
        <begin position="72"/>
        <end position="117"/>
    </location>
</feature>
<organism evidence="5 6">
    <name type="scientific">Pelobates cultripes</name>
    <name type="common">Western spadefoot toad</name>
    <dbReference type="NCBI Taxonomy" id="61616"/>
    <lineage>
        <taxon>Eukaryota</taxon>
        <taxon>Metazoa</taxon>
        <taxon>Chordata</taxon>
        <taxon>Craniata</taxon>
        <taxon>Vertebrata</taxon>
        <taxon>Euteleostomi</taxon>
        <taxon>Amphibia</taxon>
        <taxon>Batrachia</taxon>
        <taxon>Anura</taxon>
        <taxon>Pelobatoidea</taxon>
        <taxon>Pelobatidae</taxon>
        <taxon>Pelobates</taxon>
    </lineage>
</organism>
<evidence type="ECO:0000313" key="5">
    <source>
        <dbReference type="EMBL" id="CAH2300512.1"/>
    </source>
</evidence>
<dbReference type="Proteomes" id="UP001295444">
    <property type="component" value="Chromosome 06"/>
</dbReference>
<evidence type="ECO:0000256" key="2">
    <source>
        <dbReference type="ARBA" id="ARBA00012180"/>
    </source>
</evidence>
<name>A0AAD1WDR8_PELCU</name>
<feature type="domain" description="Reverse transcriptase" evidence="4">
    <location>
        <begin position="245"/>
        <end position="344"/>
    </location>
</feature>
<dbReference type="AlphaFoldDB" id="A0AAD1WDR8"/>
<reference evidence="5" key="1">
    <citation type="submission" date="2022-03" db="EMBL/GenBank/DDBJ databases">
        <authorList>
            <person name="Alioto T."/>
            <person name="Alioto T."/>
            <person name="Gomez Garrido J."/>
        </authorList>
    </citation>
    <scope>NUCLEOTIDE SEQUENCE</scope>
</reference>
<evidence type="ECO:0000259" key="4">
    <source>
        <dbReference type="Pfam" id="PF00078"/>
    </source>
</evidence>
<dbReference type="Gene3D" id="3.30.70.270">
    <property type="match status" value="1"/>
</dbReference>
<evidence type="ECO:0000313" key="6">
    <source>
        <dbReference type="Proteomes" id="UP001295444"/>
    </source>
</evidence>
<dbReference type="EC" id="3.1.26.4" evidence="2"/>
<feature type="non-terminal residue" evidence="5">
    <location>
        <position position="363"/>
    </location>
</feature>
<dbReference type="InterPro" id="IPR043128">
    <property type="entry name" value="Rev_trsase/Diguanyl_cyclase"/>
</dbReference>
<dbReference type="PANTHER" id="PTHR33050:SF7">
    <property type="entry name" value="RIBONUCLEASE H"/>
    <property type="match status" value="1"/>
</dbReference>
<evidence type="ECO:0000256" key="1">
    <source>
        <dbReference type="ARBA" id="ARBA00010879"/>
    </source>
</evidence>
<dbReference type="PANTHER" id="PTHR33050">
    <property type="entry name" value="REVERSE TRANSCRIPTASE DOMAIN-CONTAINING PROTEIN"/>
    <property type="match status" value="1"/>
</dbReference>
<evidence type="ECO:0000256" key="3">
    <source>
        <dbReference type="SAM" id="MobiDB-lite"/>
    </source>
</evidence>
<comment type="similarity">
    <text evidence="1">Belongs to the beta type-B retroviral polymerase family. HERV class-II K(HML-2) pol subfamily.</text>
</comment>
<dbReference type="Pfam" id="PF00078">
    <property type="entry name" value="RVT_1"/>
    <property type="match status" value="1"/>
</dbReference>
<protein>
    <recommendedName>
        <fullName evidence="2">ribonuclease H</fullName>
        <ecNumber evidence="2">3.1.26.4</ecNumber>
    </recommendedName>
</protein>
<feature type="non-terminal residue" evidence="5">
    <location>
        <position position="1"/>
    </location>
</feature>
<dbReference type="InterPro" id="IPR043502">
    <property type="entry name" value="DNA/RNA_pol_sf"/>
</dbReference>
<dbReference type="SUPFAM" id="SSF56672">
    <property type="entry name" value="DNA/RNA polymerases"/>
    <property type="match status" value="1"/>
</dbReference>
<dbReference type="GO" id="GO:0004523">
    <property type="term" value="F:RNA-DNA hybrid ribonuclease activity"/>
    <property type="evidence" value="ECO:0007669"/>
    <property type="project" value="UniProtKB-EC"/>
</dbReference>
<dbReference type="EMBL" id="OW240917">
    <property type="protein sequence ID" value="CAH2300512.1"/>
    <property type="molecule type" value="Genomic_DNA"/>
</dbReference>
<proteinExistence type="inferred from homology"/>
<dbReference type="InterPro" id="IPR000477">
    <property type="entry name" value="RT_dom"/>
</dbReference>